<dbReference type="Proteomes" id="UP000789525">
    <property type="component" value="Unassembled WGS sequence"/>
</dbReference>
<accession>A0ACA9NPQ1</accession>
<keyword evidence="2" id="KW-1185">Reference proteome</keyword>
<feature type="non-terminal residue" evidence="1">
    <location>
        <position position="1"/>
    </location>
</feature>
<comment type="caution">
    <text evidence="1">The sequence shown here is derived from an EMBL/GenBank/DDBJ whole genome shotgun (WGS) entry which is preliminary data.</text>
</comment>
<evidence type="ECO:0000313" key="1">
    <source>
        <dbReference type="EMBL" id="CAG8668260.1"/>
    </source>
</evidence>
<proteinExistence type="predicted"/>
<reference evidence="1" key="1">
    <citation type="submission" date="2021-06" db="EMBL/GenBank/DDBJ databases">
        <authorList>
            <person name="Kallberg Y."/>
            <person name="Tangrot J."/>
            <person name="Rosling A."/>
        </authorList>
    </citation>
    <scope>NUCLEOTIDE SEQUENCE</scope>
    <source>
        <strain evidence="1">CL356</strain>
    </source>
</reference>
<name>A0ACA9NPQ1_9GLOM</name>
<sequence>LAGEIATTYKNKQITLVHSEESLLNSRFPKKLRDTLANQLRDLNVKLVLGERIDLTTKKTIIESDIQFVVTGAKPNTEIIKSFDASLLEPHTNLVRVKPTLQLDKDIYDNIFAVGDVTNVQESKMAFRAGLHGQVVVKNVLAKINNKKMNNYNPMGETAFIPIGKNKGAGLLPMFGGKVVGSFMVKKIKGKNLLVDQTWKSLNAKRED</sequence>
<protein>
    <submittedName>
        <fullName evidence="1">12322_t:CDS:1</fullName>
    </submittedName>
</protein>
<gene>
    <name evidence="1" type="ORF">ACOLOM_LOCUS8850</name>
</gene>
<evidence type="ECO:0000313" key="2">
    <source>
        <dbReference type="Proteomes" id="UP000789525"/>
    </source>
</evidence>
<dbReference type="EMBL" id="CAJVPT010023996">
    <property type="protein sequence ID" value="CAG8668260.1"/>
    <property type="molecule type" value="Genomic_DNA"/>
</dbReference>
<organism evidence="1 2">
    <name type="scientific">Acaulospora colombiana</name>
    <dbReference type="NCBI Taxonomy" id="27376"/>
    <lineage>
        <taxon>Eukaryota</taxon>
        <taxon>Fungi</taxon>
        <taxon>Fungi incertae sedis</taxon>
        <taxon>Mucoromycota</taxon>
        <taxon>Glomeromycotina</taxon>
        <taxon>Glomeromycetes</taxon>
        <taxon>Diversisporales</taxon>
        <taxon>Acaulosporaceae</taxon>
        <taxon>Acaulospora</taxon>
    </lineage>
</organism>